<dbReference type="InterPro" id="IPR003961">
    <property type="entry name" value="FN3_dom"/>
</dbReference>
<name>A0A1F4UH07_UNCW3</name>
<dbReference type="CDD" id="cd00063">
    <property type="entry name" value="FN3"/>
    <property type="match status" value="1"/>
</dbReference>
<dbReference type="PROSITE" id="PS50853">
    <property type="entry name" value="FN3"/>
    <property type="match status" value="1"/>
</dbReference>
<dbReference type="EMBL" id="MEUM01000018">
    <property type="protein sequence ID" value="OGC43503.1"/>
    <property type="molecule type" value="Genomic_DNA"/>
</dbReference>
<dbReference type="AlphaFoldDB" id="A0A1F4UH07"/>
<comment type="caution">
    <text evidence="2">The sequence shown here is derived from an EMBL/GenBank/DDBJ whole genome shotgun (WGS) entry which is preliminary data.</text>
</comment>
<evidence type="ECO:0000259" key="1">
    <source>
        <dbReference type="PROSITE" id="PS50853"/>
    </source>
</evidence>
<proteinExistence type="predicted"/>
<dbReference type="SUPFAM" id="SSF49265">
    <property type="entry name" value="Fibronectin type III"/>
    <property type="match status" value="1"/>
</dbReference>
<evidence type="ECO:0000313" key="2">
    <source>
        <dbReference type="EMBL" id="OGC43503.1"/>
    </source>
</evidence>
<dbReference type="InterPro" id="IPR013783">
    <property type="entry name" value="Ig-like_fold"/>
</dbReference>
<feature type="domain" description="Fibronectin type-III" evidence="1">
    <location>
        <begin position="31"/>
        <end position="123"/>
    </location>
</feature>
<dbReference type="Gene3D" id="2.60.40.10">
    <property type="entry name" value="Immunoglobulins"/>
    <property type="match status" value="1"/>
</dbReference>
<gene>
    <name evidence="2" type="ORF">A2Y85_04300</name>
</gene>
<reference evidence="2 3" key="1">
    <citation type="journal article" date="2016" name="Nat. Commun.">
        <title>Thousands of microbial genomes shed light on interconnected biogeochemical processes in an aquifer system.</title>
        <authorList>
            <person name="Anantharaman K."/>
            <person name="Brown C.T."/>
            <person name="Hug L.A."/>
            <person name="Sharon I."/>
            <person name="Castelle C.J."/>
            <person name="Probst A.J."/>
            <person name="Thomas B.C."/>
            <person name="Singh A."/>
            <person name="Wilkins M.J."/>
            <person name="Karaoz U."/>
            <person name="Brodie E.L."/>
            <person name="Williams K.H."/>
            <person name="Hubbard S.S."/>
            <person name="Banfield J.F."/>
        </authorList>
    </citation>
    <scope>NUCLEOTIDE SEQUENCE [LARGE SCALE GENOMIC DNA]</scope>
</reference>
<dbReference type="PROSITE" id="PS51257">
    <property type="entry name" value="PROKAR_LIPOPROTEIN"/>
    <property type="match status" value="1"/>
</dbReference>
<dbReference type="Proteomes" id="UP000177025">
    <property type="component" value="Unassembled WGS sequence"/>
</dbReference>
<protein>
    <recommendedName>
        <fullName evidence="1">Fibronectin type-III domain-containing protein</fullName>
    </recommendedName>
</protein>
<accession>A0A1F4UH07</accession>
<dbReference type="InterPro" id="IPR036116">
    <property type="entry name" value="FN3_sf"/>
</dbReference>
<sequence>MKNKKIFLIFSALITILIFTGCCYEGFDDEPPAVPRGVRSITGDTEVMLIWYENTEPDLAGYRIFRSMTPSGAYYLIGETNLDYFIDYGLINGQTYFYAVAAFDQEGNESDLSYELVFDTPRPEGYDEEIFDYLEYPSYAGWNFSDYSAIPYNHPSCDFYYGYDDYYETYFFYIARPGGLIQDFGYTESLDDVTYAPEHGWSNTGIVEAIIGHTYIIWTWDNHFAKVRITGFGPDYVVFDWAYQIDPGNQELVVRP</sequence>
<organism evidence="2 3">
    <name type="scientific">candidate division WOR-3 bacterium RBG_13_43_14</name>
    <dbReference type="NCBI Taxonomy" id="1802590"/>
    <lineage>
        <taxon>Bacteria</taxon>
        <taxon>Bacteria division WOR-3</taxon>
    </lineage>
</organism>
<evidence type="ECO:0000313" key="3">
    <source>
        <dbReference type="Proteomes" id="UP000177025"/>
    </source>
</evidence>